<dbReference type="Gene3D" id="1.10.238.10">
    <property type="entry name" value="EF-hand"/>
    <property type="match status" value="1"/>
</dbReference>
<dbReference type="InterPro" id="IPR018247">
    <property type="entry name" value="EF_Hand_1_Ca_BS"/>
</dbReference>
<gene>
    <name evidence="3" type="ORF">SCF082_LOCUS35900</name>
</gene>
<dbReference type="SUPFAM" id="SSF47473">
    <property type="entry name" value="EF-hand"/>
    <property type="match status" value="1"/>
</dbReference>
<dbReference type="PROSITE" id="PS50222">
    <property type="entry name" value="EF_HAND_2"/>
    <property type="match status" value="1"/>
</dbReference>
<evidence type="ECO:0000313" key="4">
    <source>
        <dbReference type="Proteomes" id="UP001642464"/>
    </source>
</evidence>
<keyword evidence="4" id="KW-1185">Reference proteome</keyword>
<evidence type="ECO:0000256" key="1">
    <source>
        <dbReference type="ARBA" id="ARBA00022837"/>
    </source>
</evidence>
<dbReference type="PROSITE" id="PS00018">
    <property type="entry name" value="EF_HAND_1"/>
    <property type="match status" value="1"/>
</dbReference>
<organism evidence="3 4">
    <name type="scientific">Durusdinium trenchii</name>
    <dbReference type="NCBI Taxonomy" id="1381693"/>
    <lineage>
        <taxon>Eukaryota</taxon>
        <taxon>Sar</taxon>
        <taxon>Alveolata</taxon>
        <taxon>Dinophyceae</taxon>
        <taxon>Suessiales</taxon>
        <taxon>Symbiodiniaceae</taxon>
        <taxon>Durusdinium</taxon>
    </lineage>
</organism>
<keyword evidence="1" id="KW-0106">Calcium</keyword>
<comment type="caution">
    <text evidence="3">The sequence shown here is derived from an EMBL/GenBank/DDBJ whole genome shotgun (WGS) entry which is preliminary data.</text>
</comment>
<evidence type="ECO:0000313" key="3">
    <source>
        <dbReference type="EMBL" id="CAK9073228.1"/>
    </source>
</evidence>
<name>A0ABP0PB05_9DINO</name>
<accession>A0ABP0PB05</accession>
<dbReference type="SMART" id="SM00054">
    <property type="entry name" value="EFh"/>
    <property type="match status" value="1"/>
</dbReference>
<dbReference type="InterPro" id="IPR002048">
    <property type="entry name" value="EF_hand_dom"/>
</dbReference>
<dbReference type="InterPro" id="IPR011992">
    <property type="entry name" value="EF-hand-dom_pair"/>
</dbReference>
<dbReference type="EMBL" id="CAXAMM010034669">
    <property type="protein sequence ID" value="CAK9073228.1"/>
    <property type="molecule type" value="Genomic_DNA"/>
</dbReference>
<proteinExistence type="predicted"/>
<dbReference type="Proteomes" id="UP001642464">
    <property type="component" value="Unassembled WGS sequence"/>
</dbReference>
<evidence type="ECO:0000259" key="2">
    <source>
        <dbReference type="PROSITE" id="PS50222"/>
    </source>
</evidence>
<sequence length="82" mass="9427">MHGCKELVQLIVDVFPDMAHDPEKRPLLLQIMKDADADNNGRLDFSEFLQLMRTVEDLGDLTQLQKEPRPLQLGEWRPVLGT</sequence>
<dbReference type="Pfam" id="PF00036">
    <property type="entry name" value="EF-hand_1"/>
    <property type="match status" value="1"/>
</dbReference>
<reference evidence="3 4" key="1">
    <citation type="submission" date="2024-02" db="EMBL/GenBank/DDBJ databases">
        <authorList>
            <person name="Chen Y."/>
            <person name="Shah S."/>
            <person name="Dougan E. K."/>
            <person name="Thang M."/>
            <person name="Chan C."/>
        </authorList>
    </citation>
    <scope>NUCLEOTIDE SEQUENCE [LARGE SCALE GENOMIC DNA]</scope>
</reference>
<feature type="domain" description="EF-hand" evidence="2">
    <location>
        <begin position="23"/>
        <end position="58"/>
    </location>
</feature>
<protein>
    <submittedName>
        <fullName evidence="3">Calmodulin</fullName>
    </submittedName>
</protein>